<evidence type="ECO:0000313" key="8">
    <source>
        <dbReference type="Proteomes" id="UP000284842"/>
    </source>
</evidence>
<organism evidence="7 8">
    <name type="scientific">Panaeolus cyanescens</name>
    <dbReference type="NCBI Taxonomy" id="181874"/>
    <lineage>
        <taxon>Eukaryota</taxon>
        <taxon>Fungi</taxon>
        <taxon>Dikarya</taxon>
        <taxon>Basidiomycota</taxon>
        <taxon>Agaricomycotina</taxon>
        <taxon>Agaricomycetes</taxon>
        <taxon>Agaricomycetidae</taxon>
        <taxon>Agaricales</taxon>
        <taxon>Agaricineae</taxon>
        <taxon>Galeropsidaceae</taxon>
        <taxon>Panaeolus</taxon>
    </lineage>
</organism>
<evidence type="ECO:0000256" key="3">
    <source>
        <dbReference type="ARBA" id="ARBA00022512"/>
    </source>
</evidence>
<dbReference type="SMART" id="SM00075">
    <property type="entry name" value="HYDRO"/>
    <property type="match status" value="1"/>
</dbReference>
<gene>
    <name evidence="7" type="ORF">CVT24_011760</name>
</gene>
<keyword evidence="3 6" id="KW-0134">Cell wall</keyword>
<comment type="similarity">
    <text evidence="2 6">Belongs to the fungal hydrophobin family.</text>
</comment>
<dbReference type="OrthoDB" id="4225815at2759"/>
<sequence length="130" mass="13424">QKAAAWADGLRLLKPKPEPWAFKSRAQRPGSAQAFQARPGRLGGFRPGLHITIQCCNSLNDVSNVDATNIAALIGVAVSDLTGQIGLQCNPVTVIGVGAGANCASAPVCCEKNFQNQLVGINCTPITVGA</sequence>
<evidence type="ECO:0000256" key="5">
    <source>
        <dbReference type="ARBA" id="ARBA00023157"/>
    </source>
</evidence>
<dbReference type="EMBL" id="NHTK01000914">
    <property type="protein sequence ID" value="PPR04604.1"/>
    <property type="molecule type" value="Genomic_DNA"/>
</dbReference>
<name>A0A409YP78_9AGAR</name>
<proteinExistence type="inferred from homology"/>
<comment type="caution">
    <text evidence="7">The sequence shown here is derived from an EMBL/GenBank/DDBJ whole genome shotgun (WGS) entry which is preliminary data.</text>
</comment>
<keyword evidence="6" id="KW-0732">Signal</keyword>
<keyword evidence="8" id="KW-1185">Reference proteome</keyword>
<evidence type="ECO:0000256" key="2">
    <source>
        <dbReference type="ARBA" id="ARBA00010446"/>
    </source>
</evidence>
<dbReference type="InParanoid" id="A0A409YP78"/>
<feature type="non-terminal residue" evidence="7">
    <location>
        <position position="1"/>
    </location>
</feature>
<keyword evidence="4 6" id="KW-0964">Secreted</keyword>
<comment type="subcellular location">
    <subcellularLocation>
        <location evidence="1 6">Secreted</location>
        <location evidence="1 6">Cell wall</location>
    </subcellularLocation>
</comment>
<dbReference type="AlphaFoldDB" id="A0A409YP78"/>
<dbReference type="GO" id="GO:0005199">
    <property type="term" value="F:structural constituent of cell wall"/>
    <property type="evidence" value="ECO:0007669"/>
    <property type="project" value="InterPro"/>
</dbReference>
<evidence type="ECO:0000256" key="1">
    <source>
        <dbReference type="ARBA" id="ARBA00004191"/>
    </source>
</evidence>
<dbReference type="Pfam" id="PF01185">
    <property type="entry name" value="Hydrophobin"/>
    <property type="match status" value="1"/>
</dbReference>
<evidence type="ECO:0000256" key="6">
    <source>
        <dbReference type="RuleBase" id="RU365009"/>
    </source>
</evidence>
<accession>A0A409YP78</accession>
<dbReference type="GO" id="GO:0009277">
    <property type="term" value="C:fungal-type cell wall"/>
    <property type="evidence" value="ECO:0007669"/>
    <property type="project" value="InterPro"/>
</dbReference>
<dbReference type="CDD" id="cd23507">
    <property type="entry name" value="hydrophobin_I"/>
    <property type="match status" value="1"/>
</dbReference>
<protein>
    <recommendedName>
        <fullName evidence="6">Hydrophobin</fullName>
    </recommendedName>
</protein>
<dbReference type="Proteomes" id="UP000284842">
    <property type="component" value="Unassembled WGS sequence"/>
</dbReference>
<reference evidence="7 8" key="1">
    <citation type="journal article" date="2018" name="Evol. Lett.">
        <title>Horizontal gene cluster transfer increased hallucinogenic mushroom diversity.</title>
        <authorList>
            <person name="Reynolds H.T."/>
            <person name="Vijayakumar V."/>
            <person name="Gluck-Thaler E."/>
            <person name="Korotkin H.B."/>
            <person name="Matheny P.B."/>
            <person name="Slot J.C."/>
        </authorList>
    </citation>
    <scope>NUCLEOTIDE SEQUENCE [LARGE SCALE GENOMIC DNA]</scope>
    <source>
        <strain evidence="7 8">2629</strain>
    </source>
</reference>
<keyword evidence="5 6" id="KW-1015">Disulfide bond</keyword>
<evidence type="ECO:0000256" key="4">
    <source>
        <dbReference type="ARBA" id="ARBA00022525"/>
    </source>
</evidence>
<evidence type="ECO:0000313" key="7">
    <source>
        <dbReference type="EMBL" id="PPR04604.1"/>
    </source>
</evidence>
<dbReference type="InterPro" id="IPR001338">
    <property type="entry name" value="Class_I_Hydrophobin"/>
</dbReference>